<dbReference type="Proteomes" id="UP001500067">
    <property type="component" value="Unassembled WGS sequence"/>
</dbReference>
<reference evidence="2" key="1">
    <citation type="journal article" date="2019" name="Int. J. Syst. Evol. Microbiol.">
        <title>The Global Catalogue of Microorganisms (GCM) 10K type strain sequencing project: providing services to taxonomists for standard genome sequencing and annotation.</title>
        <authorList>
            <consortium name="The Broad Institute Genomics Platform"/>
            <consortium name="The Broad Institute Genome Sequencing Center for Infectious Disease"/>
            <person name="Wu L."/>
            <person name="Ma J."/>
        </authorList>
    </citation>
    <scope>NUCLEOTIDE SEQUENCE [LARGE SCALE GENOMIC DNA]</scope>
    <source>
        <strain evidence="2">JCM 32105</strain>
    </source>
</reference>
<gene>
    <name evidence="1" type="ORF">GCM10023093_24790</name>
</gene>
<keyword evidence="2" id="KW-1185">Reference proteome</keyword>
<dbReference type="EMBL" id="BAABFA010000018">
    <property type="protein sequence ID" value="GAA4468009.1"/>
    <property type="molecule type" value="Genomic_DNA"/>
</dbReference>
<dbReference type="RefSeq" id="WP_345083671.1">
    <property type="nucleotide sequence ID" value="NZ_BAABFA010000018.1"/>
</dbReference>
<comment type="caution">
    <text evidence="1">The sequence shown here is derived from an EMBL/GenBank/DDBJ whole genome shotgun (WGS) entry which is preliminary data.</text>
</comment>
<evidence type="ECO:0000313" key="2">
    <source>
        <dbReference type="Proteomes" id="UP001500067"/>
    </source>
</evidence>
<accession>A0ABP8NIQ5</accession>
<evidence type="ECO:0000313" key="1">
    <source>
        <dbReference type="EMBL" id="GAA4468009.1"/>
    </source>
</evidence>
<sequence>MNFQLRKWMSIGIEAHLYFMRDMYNNTMGTALRPFARFYMANRANWRLYLSSGGGLIYCIDPFPAPTFNDGRIGTRLNGTTRYDLSTEIRFSPRTFFTAGICHLHISNGNTKRVDRNPSHDSNGFIFGISHMLWPHHQHITH</sequence>
<name>A0ABP8NIQ5_9BACT</name>
<organism evidence="1 2">
    <name type="scientific">Nemorincola caseinilytica</name>
    <dbReference type="NCBI Taxonomy" id="2054315"/>
    <lineage>
        <taxon>Bacteria</taxon>
        <taxon>Pseudomonadati</taxon>
        <taxon>Bacteroidota</taxon>
        <taxon>Chitinophagia</taxon>
        <taxon>Chitinophagales</taxon>
        <taxon>Chitinophagaceae</taxon>
        <taxon>Nemorincola</taxon>
    </lineage>
</organism>
<dbReference type="InterPro" id="IPR018550">
    <property type="entry name" value="Lipid-A_deacylase-rel"/>
</dbReference>
<proteinExistence type="predicted"/>
<dbReference type="Pfam" id="PF09411">
    <property type="entry name" value="PagL"/>
    <property type="match status" value="1"/>
</dbReference>
<protein>
    <submittedName>
        <fullName evidence="1">Uncharacterized protein</fullName>
    </submittedName>
</protein>
<dbReference type="Gene3D" id="2.40.160.20">
    <property type="match status" value="1"/>
</dbReference>